<dbReference type="GO" id="GO:0008236">
    <property type="term" value="F:serine-type peptidase activity"/>
    <property type="evidence" value="ECO:0007669"/>
    <property type="project" value="InterPro"/>
</dbReference>
<evidence type="ECO:0000259" key="2">
    <source>
        <dbReference type="SMART" id="SM00245"/>
    </source>
</evidence>
<gene>
    <name evidence="3" type="ORF">BD36_01345</name>
</gene>
<dbReference type="GO" id="GO:0030288">
    <property type="term" value="C:outer membrane-bounded periplasmic space"/>
    <property type="evidence" value="ECO:0007669"/>
    <property type="project" value="TreeGrafter"/>
</dbReference>
<dbReference type="Pfam" id="PF03572">
    <property type="entry name" value="Peptidase_S41"/>
    <property type="match status" value="1"/>
</dbReference>
<dbReference type="STRING" id="83560.NC80_01235"/>
<dbReference type="RefSeq" id="WP_010229939.1">
    <property type="nucleotide sequence ID" value="NZ_CP007217.1"/>
</dbReference>
<dbReference type="GO" id="GO:0006508">
    <property type="term" value="P:proteolysis"/>
    <property type="evidence" value="ECO:0007669"/>
    <property type="project" value="InterPro"/>
</dbReference>
<dbReference type="InterPro" id="IPR005151">
    <property type="entry name" value="Tail-specific_protease"/>
</dbReference>
<dbReference type="NCBIfam" id="NF033424">
    <property type="entry name" value="chlamy_CPAF"/>
    <property type="match status" value="1"/>
</dbReference>
<dbReference type="GO" id="GO:0007165">
    <property type="term" value="P:signal transduction"/>
    <property type="evidence" value="ECO:0007669"/>
    <property type="project" value="TreeGrafter"/>
</dbReference>
<organism evidence="3 4">
    <name type="scientific">Chlamydia muridarum</name>
    <dbReference type="NCBI Taxonomy" id="83560"/>
    <lineage>
        <taxon>Bacteria</taxon>
        <taxon>Pseudomonadati</taxon>
        <taxon>Chlamydiota</taxon>
        <taxon>Chlamydiia</taxon>
        <taxon>Chlamydiales</taxon>
        <taxon>Chlamydiaceae</taxon>
        <taxon>Chlamydia/Chlamydophila group</taxon>
        <taxon>Chlamydia</taxon>
    </lineage>
</organism>
<evidence type="ECO:0000313" key="3">
    <source>
        <dbReference type="EMBL" id="AJR10337.1"/>
    </source>
</evidence>
<proteinExistence type="predicted"/>
<dbReference type="EMBL" id="CP007217">
    <property type="protein sequence ID" value="AJR10337.1"/>
    <property type="molecule type" value="Genomic_DNA"/>
</dbReference>
<dbReference type="PANTHER" id="PTHR32060:SF30">
    <property type="entry name" value="CARBOXY-TERMINAL PROCESSING PROTEASE CTPA"/>
    <property type="match status" value="1"/>
</dbReference>
<sequence length="601" mass="67113">MKMNRILLLLLTFSSAIHSPLHGESLVCQNALKDLSFLEHLLQVKYAPKTWKEQYLGWDLSKSSVFAEQKLRSEDNPSTSFCQQVIADFIGALSDFHAGVSFFAVESAYLPYSVQKSSDGRFYFVDVMTFSSDIRVGDELLEVDGQPVAEALATLYGTNHKGTLAEESAALRTLFSRMASLGHKVPSGRITLKVRRSSGSVKDVRAKWRYTPESVGDLATIAPSIKAPQLQKSMRGAFPKKESVFHQSSTLFYSPMVPHFWSEFRNHYATSGLKSGYNIGDTDGFFPVMGPVIWESDGIFHAYIFPLVDENGRSHNVGFIRIPTYGWQEMEDLDSIGTPPWEEFGKIITLFSEKTEALIIDQTNNPGGSVMYLYGLLSMLTDKPLDLPKHRMILTQDEVVDALDWLNLLENVDTNAEARIALGDNMEGYPIDLQAAEYLKSFAHQVLACWKNGDIELSTPIPLFGFEKIHPHPRVQYTKPICVLINEQDFSCADFFPAILKDNDRALVVGTRTAGAGGFVFNVQFPNRTGIKSCSLTGSLAVREHGDLIENVGVEPHIEIPFTANDIRYRGYSEYIQKVQKLVAQLINNDSVIILSEDGSF</sequence>
<dbReference type="Proteomes" id="UP000260363">
    <property type="component" value="Chromosome"/>
</dbReference>
<name>A0A069ZUF0_CHLMR</name>
<reference evidence="3 4" key="1">
    <citation type="submission" date="2014-02" db="EMBL/GenBank/DDBJ databases">
        <authorList>
            <person name="Chen C."/>
            <person name="Conrad T.A."/>
            <person name="Zhou Z."/>
            <person name="Lai Z."/>
            <person name="Zhong G."/>
        </authorList>
    </citation>
    <scope>NUCLEOTIDE SEQUENCE [LARGE SCALE GENOMIC DNA]</scope>
    <source>
        <strain evidence="3 4">Nigg3-28</strain>
    </source>
</reference>
<dbReference type="GO" id="GO:0004175">
    <property type="term" value="F:endopeptidase activity"/>
    <property type="evidence" value="ECO:0007669"/>
    <property type="project" value="TreeGrafter"/>
</dbReference>
<evidence type="ECO:0000313" key="4">
    <source>
        <dbReference type="Proteomes" id="UP000260363"/>
    </source>
</evidence>
<feature type="chain" id="PRO_5007372707" description="Tail specific protease domain-containing protein" evidence="1">
    <location>
        <begin position="24"/>
        <end position="601"/>
    </location>
</feature>
<dbReference type="InterPro" id="IPR036034">
    <property type="entry name" value="PDZ_sf"/>
</dbReference>
<protein>
    <recommendedName>
        <fullName evidence="2">Tail specific protease domain-containing protein</fullName>
    </recommendedName>
</protein>
<keyword evidence="1" id="KW-0732">Signal</keyword>
<dbReference type="InterPro" id="IPR041126">
    <property type="entry name" value="CPAF_PDZ"/>
</dbReference>
<dbReference type="SMART" id="SM00245">
    <property type="entry name" value="TSPc"/>
    <property type="match status" value="1"/>
</dbReference>
<dbReference type="Gene3D" id="3.90.226.10">
    <property type="entry name" value="2-enoyl-CoA Hydratase, Chain A, domain 1"/>
    <property type="match status" value="1"/>
</dbReference>
<feature type="domain" description="Tail specific protease" evidence="2">
    <location>
        <begin position="352"/>
        <end position="561"/>
    </location>
</feature>
<dbReference type="KEGG" id="cmg:NC81_01250"/>
<dbReference type="KEGG" id="cmm:NC80_01235"/>
<dbReference type="Gene3D" id="2.30.42.10">
    <property type="match status" value="1"/>
</dbReference>
<dbReference type="Pfam" id="PF17816">
    <property type="entry name" value="PDZ_4"/>
    <property type="match status" value="1"/>
</dbReference>
<dbReference type="SUPFAM" id="SSF52096">
    <property type="entry name" value="ClpP/crotonase"/>
    <property type="match status" value="1"/>
</dbReference>
<dbReference type="OMA" id="NDYHAGI"/>
<dbReference type="SMR" id="A0A069ZUF0"/>
<dbReference type="AlphaFoldDB" id="A0A069ZUF0"/>
<feature type="signal peptide" evidence="1">
    <location>
        <begin position="1"/>
        <end position="23"/>
    </location>
</feature>
<dbReference type="GeneID" id="1246417"/>
<dbReference type="KEGG" id="cmx:DNC_01250"/>
<accession>A0A069ZUF0</accession>
<dbReference type="PATRIC" id="fig|243161.6.peg.270"/>
<dbReference type="InterPro" id="IPR029045">
    <property type="entry name" value="ClpP/crotonase-like_dom_sf"/>
</dbReference>
<evidence type="ECO:0000256" key="1">
    <source>
        <dbReference type="SAM" id="SignalP"/>
    </source>
</evidence>
<dbReference type="CDD" id="cd07563">
    <property type="entry name" value="Peptidase_S41_IRBP"/>
    <property type="match status" value="1"/>
</dbReference>
<dbReference type="PANTHER" id="PTHR32060">
    <property type="entry name" value="TAIL-SPECIFIC PROTEASE"/>
    <property type="match status" value="1"/>
</dbReference>